<name>A0ABD3WJC3_SINWO</name>
<dbReference type="PANTHER" id="PTHR31410">
    <property type="entry name" value="TRANSMEMBRANE PROTEIN 246"/>
    <property type="match status" value="1"/>
</dbReference>
<dbReference type="PANTHER" id="PTHR31410:SF1">
    <property type="entry name" value="POST-GPI ATTACHMENT TO PROTEINS FACTOR 4"/>
    <property type="match status" value="1"/>
</dbReference>
<feature type="transmembrane region" description="Helical" evidence="1">
    <location>
        <begin position="15"/>
        <end position="36"/>
    </location>
</feature>
<dbReference type="Proteomes" id="UP001634394">
    <property type="component" value="Unassembled WGS sequence"/>
</dbReference>
<evidence type="ECO:0008006" key="4">
    <source>
        <dbReference type="Google" id="ProtNLM"/>
    </source>
</evidence>
<sequence length="427" mass="48990">MFRFSLRTVLCWNAHLWKILFLTVVTLFALLPYATYNLPYSLLYNKLHKSETLIQIASNLNEQRLQSAKKYFENLDGTASLNLYNSSAENHQLDLVICIVTNDRSSVQLGAIQPGYALQAAARMDELAKGDMLFRRKFLIICSVDHHPGNNIDATFLKTYIPYVERFGSSNLPTHINISHLYAFGSRDSSIPYGIYIKESVDYAFCLNVTYAFDSKFVLMLEDDVIPHKDLFHVLRFNIDRNILHSSHFVDEGGSRKLAFIKLFYPERWQGYAFELDRIVELLSVGAVGSPILILFHILLSKEKLKYSLLFFYFVSGFILMTIIASIVGRQNINELRRVSPQLFIFRDTPGCCTPAVLYPTSIIPRLTGYLTAFQDNSVHKDIIINKFIQSNNIPGYLLEPNLFKHIGMFTSLKQGYKDPAEFIFHL</sequence>
<protein>
    <recommendedName>
        <fullName evidence="4">Transmembrane protein</fullName>
    </recommendedName>
</protein>
<comment type="caution">
    <text evidence="2">The sequence shown here is derived from an EMBL/GenBank/DDBJ whole genome shotgun (WGS) entry which is preliminary data.</text>
</comment>
<reference evidence="2 3" key="1">
    <citation type="submission" date="2024-11" db="EMBL/GenBank/DDBJ databases">
        <title>Chromosome-level genome assembly of the freshwater bivalve Anodonta woodiana.</title>
        <authorList>
            <person name="Chen X."/>
        </authorList>
    </citation>
    <scope>NUCLEOTIDE SEQUENCE [LARGE SCALE GENOMIC DNA]</scope>
    <source>
        <strain evidence="2">MN2024</strain>
        <tissue evidence="2">Gills</tissue>
    </source>
</reference>
<dbReference type="EMBL" id="JBJQND010000006">
    <property type="protein sequence ID" value="KAL3873631.1"/>
    <property type="molecule type" value="Genomic_DNA"/>
</dbReference>
<keyword evidence="1" id="KW-0472">Membrane</keyword>
<evidence type="ECO:0000313" key="2">
    <source>
        <dbReference type="EMBL" id="KAL3873631.1"/>
    </source>
</evidence>
<feature type="transmembrane region" description="Helical" evidence="1">
    <location>
        <begin position="279"/>
        <end position="301"/>
    </location>
</feature>
<dbReference type="AlphaFoldDB" id="A0ABD3WJC3"/>
<feature type="transmembrane region" description="Helical" evidence="1">
    <location>
        <begin position="307"/>
        <end position="328"/>
    </location>
</feature>
<proteinExistence type="predicted"/>
<evidence type="ECO:0000313" key="3">
    <source>
        <dbReference type="Proteomes" id="UP001634394"/>
    </source>
</evidence>
<keyword evidence="1" id="KW-0812">Transmembrane</keyword>
<keyword evidence="1" id="KW-1133">Transmembrane helix</keyword>
<dbReference type="CDD" id="cd22190">
    <property type="entry name" value="PGAP4"/>
    <property type="match status" value="1"/>
</dbReference>
<gene>
    <name evidence="2" type="ORF">ACJMK2_036726</name>
</gene>
<organism evidence="2 3">
    <name type="scientific">Sinanodonta woodiana</name>
    <name type="common">Chinese pond mussel</name>
    <name type="synonym">Anodonta woodiana</name>
    <dbReference type="NCBI Taxonomy" id="1069815"/>
    <lineage>
        <taxon>Eukaryota</taxon>
        <taxon>Metazoa</taxon>
        <taxon>Spiralia</taxon>
        <taxon>Lophotrochozoa</taxon>
        <taxon>Mollusca</taxon>
        <taxon>Bivalvia</taxon>
        <taxon>Autobranchia</taxon>
        <taxon>Heteroconchia</taxon>
        <taxon>Palaeoheterodonta</taxon>
        <taxon>Unionida</taxon>
        <taxon>Unionoidea</taxon>
        <taxon>Unionidae</taxon>
        <taxon>Unioninae</taxon>
        <taxon>Sinanodonta</taxon>
    </lineage>
</organism>
<dbReference type="InterPro" id="IPR029675">
    <property type="entry name" value="PGAP4"/>
</dbReference>
<evidence type="ECO:0000256" key="1">
    <source>
        <dbReference type="SAM" id="Phobius"/>
    </source>
</evidence>
<keyword evidence="3" id="KW-1185">Reference proteome</keyword>
<accession>A0ABD3WJC3</accession>